<dbReference type="CDD" id="cd00590">
    <property type="entry name" value="RRM_SF"/>
    <property type="match status" value="1"/>
</dbReference>
<feature type="compositionally biased region" description="Basic and acidic residues" evidence="3">
    <location>
        <begin position="877"/>
        <end position="896"/>
    </location>
</feature>
<feature type="domain" description="RRM" evidence="4">
    <location>
        <begin position="1066"/>
        <end position="1151"/>
    </location>
</feature>
<feature type="region of interest" description="Disordered" evidence="3">
    <location>
        <begin position="822"/>
        <end position="898"/>
    </location>
</feature>
<organism evidence="5 6">
    <name type="scientific">Tilletia horrida</name>
    <dbReference type="NCBI Taxonomy" id="155126"/>
    <lineage>
        <taxon>Eukaryota</taxon>
        <taxon>Fungi</taxon>
        <taxon>Dikarya</taxon>
        <taxon>Basidiomycota</taxon>
        <taxon>Ustilaginomycotina</taxon>
        <taxon>Exobasidiomycetes</taxon>
        <taxon>Tilletiales</taxon>
        <taxon>Tilletiaceae</taxon>
        <taxon>Tilletia</taxon>
    </lineage>
</organism>
<keyword evidence="6" id="KW-1185">Reference proteome</keyword>
<feature type="domain" description="RRM" evidence="4">
    <location>
        <begin position="975"/>
        <end position="1052"/>
    </location>
</feature>
<dbReference type="PANTHER" id="PTHR10352">
    <property type="entry name" value="EUKARYOTIC TRANSLATION INITIATION FACTOR 3 SUBUNIT G"/>
    <property type="match status" value="1"/>
</dbReference>
<dbReference type="InterPro" id="IPR012677">
    <property type="entry name" value="Nucleotide-bd_a/b_plait_sf"/>
</dbReference>
<gene>
    <name evidence="5" type="primary">PRP24</name>
    <name evidence="5" type="ORF">OC846_005645</name>
</gene>
<dbReference type="GO" id="GO:0003723">
    <property type="term" value="F:RNA binding"/>
    <property type="evidence" value="ECO:0007669"/>
    <property type="project" value="UniProtKB-UniRule"/>
</dbReference>
<evidence type="ECO:0000313" key="6">
    <source>
        <dbReference type="Proteomes" id="UP001176517"/>
    </source>
</evidence>
<evidence type="ECO:0000256" key="3">
    <source>
        <dbReference type="SAM" id="MobiDB-lite"/>
    </source>
</evidence>
<feature type="region of interest" description="Disordered" evidence="3">
    <location>
        <begin position="627"/>
        <end position="651"/>
    </location>
</feature>
<evidence type="ECO:0000256" key="1">
    <source>
        <dbReference type="ARBA" id="ARBA00022884"/>
    </source>
</evidence>
<dbReference type="InterPro" id="IPR000504">
    <property type="entry name" value="RRM_dom"/>
</dbReference>
<dbReference type="Proteomes" id="UP001176517">
    <property type="component" value="Unassembled WGS sequence"/>
</dbReference>
<protein>
    <submittedName>
        <fullName evidence="5">Splicing factor</fullName>
    </submittedName>
</protein>
<name>A0AAN6GMY0_9BASI</name>
<feature type="domain" description="RRM" evidence="4">
    <location>
        <begin position="896"/>
        <end position="974"/>
    </location>
</feature>
<feature type="compositionally biased region" description="Basic and acidic residues" evidence="3">
    <location>
        <begin position="25"/>
        <end position="35"/>
    </location>
</feature>
<dbReference type="Gene3D" id="1.25.40.10">
    <property type="entry name" value="Tetratricopeptide repeat domain"/>
    <property type="match status" value="2"/>
</dbReference>
<feature type="compositionally biased region" description="Basic and acidic residues" evidence="3">
    <location>
        <begin position="629"/>
        <end position="651"/>
    </location>
</feature>
<feature type="region of interest" description="Disordered" evidence="3">
    <location>
        <begin position="1253"/>
        <end position="1386"/>
    </location>
</feature>
<sequence>MADVDMSVEETSHVEDIQDEEEEQDTSHQHQESSLKLRNRIRSIQAKLLALPAKNVDGAGADDDSAQRRSRLLQELEEAYLHASQSICLSVQEWQIWLQLHTARRLRLNRPLSPEELDETMALHVRATTETVGLHIPLFTALVSLVVGLYAQYAGVPTLAKSAALLELEEEDAPETYEFLSAWTGSTGPRLLNLVPGAYAPEGTAALALTAAQGQQAGLGAEFDARIGEEVARSILRDAVSRSAGHVSESHYVWHFYKMFELTQLQVDFSSENLVHRDDATYSDNEFAHFLQADRSEARLQAAQHVYLARLKVPHQQIGDTFQKFSSFVTQMLPAKEYEGTMASANKSYSTATQTLARYQPFEDALQGANGTYYAGTSSAWVSYLANITEVQPAQHSKGKGKARPSALDSVDHEAALALFERCLAVFGLALTSTELEFVTAPPNREYERERKQRERKLGWKEQKEREEGDSGRWKQAESVWEDYVAFLSNAPSSYQTTLLPVLAQACKALPDSGLLHASYMLATATLRRPKTEAENIFHQALGSGLCASRGTSSLVKLLVGRVDIEREYAAITLLEEQQQRTDEGEGSSGLDLQAAHTALAASDTHWTEIYAILEYALSILNQHVSEGQPEKGKGKGKKTNDRPDSARMPDQDLTLQRYMTSWAERLGEAGAALVEPMWESTLEAQGGLHIRVWTEAAKFFTRKGDASRARTLYKQASGRRFPAWAQGDSSSSGSSGNDGMQALIQAKTALLQDWVFFEHTYGSTSDIQYASSRSKVEIAKLWENYYSRLASQSEVMHTEEQDVPLMTSGAYLTEENAAYESNGHTVEASHSHTSASNGKGKRKAEEDGVLDDNPDQSRSNDVLAETSTSMNAGKKSRTDLSHGDEAEPKRDREHSSVVIGNLPADATQTEVKALFSRCGPIQTITGPSVLADGTAAALIEFTSRAAVTGALTRAGKSLREDGDEEVSVSLGHDCTLYVTNFPEDTTDTDLRLRFGKYGPIFDVRWPSKKFAEKRRFAYIQYARADSAKAALVENGVKLSETTKLLVALSDPDRRKKRSDAKANLKELYVTGLPRVATVPEELKSLFERFGTVDDLRIPPAKGRDGRLLEGQIQGIAFVDMHSDLDAQRAMRELNSTTYRGKLLSVTLAAPRGASHVKPPPTHYERGSASDLKARTVIVRGLPLDAQEGLIQQTLETALGTPAGGSVKLVDWTPGEEGRGIARVELRDAAAAGKLLLIPDVKYDGAHSLAIAPQGTRGGAADPLSKTHRGVISSSDSGSVAMDQTPDGASSASQQNGSGPSASTASTSTFMTPRTARGRGRGRAGLGFARPSALLHQAPTVGSAPVPAAQSTSESMEVDAPTNASASTGQAKKKGQDDFRAMLRGA</sequence>
<evidence type="ECO:0000259" key="4">
    <source>
        <dbReference type="PROSITE" id="PS50102"/>
    </source>
</evidence>
<feature type="region of interest" description="Disordered" evidence="3">
    <location>
        <begin position="1"/>
        <end position="36"/>
    </location>
</feature>
<proteinExistence type="predicted"/>
<dbReference type="PROSITE" id="PS50102">
    <property type="entry name" value="RRM"/>
    <property type="match status" value="3"/>
</dbReference>
<feature type="compositionally biased region" description="Basic and acidic residues" evidence="3">
    <location>
        <begin position="445"/>
        <end position="471"/>
    </location>
</feature>
<feature type="compositionally biased region" description="Basic and acidic residues" evidence="3">
    <location>
        <begin position="1374"/>
        <end position="1386"/>
    </location>
</feature>
<dbReference type="Gene3D" id="3.30.70.330">
    <property type="match status" value="3"/>
</dbReference>
<dbReference type="InterPro" id="IPR035979">
    <property type="entry name" value="RBD_domain_sf"/>
</dbReference>
<dbReference type="InterPro" id="IPR011990">
    <property type="entry name" value="TPR-like_helical_dom_sf"/>
</dbReference>
<dbReference type="SMART" id="SM00360">
    <property type="entry name" value="RRM"/>
    <property type="match status" value="3"/>
</dbReference>
<comment type="caution">
    <text evidence="5">The sequence shown here is derived from an EMBL/GenBank/DDBJ whole genome shotgun (WGS) entry which is preliminary data.</text>
</comment>
<accession>A0AAN6GMY0</accession>
<dbReference type="Pfam" id="PF00076">
    <property type="entry name" value="RRM_1"/>
    <property type="match status" value="3"/>
</dbReference>
<feature type="compositionally biased region" description="Low complexity" evidence="3">
    <location>
        <begin position="1288"/>
        <end position="1309"/>
    </location>
</feature>
<evidence type="ECO:0000313" key="5">
    <source>
        <dbReference type="EMBL" id="KAK0545480.1"/>
    </source>
</evidence>
<reference evidence="5" key="1">
    <citation type="journal article" date="2023" name="PhytoFront">
        <title>Draft Genome Resources of Seven Strains of Tilletia horrida, Causal Agent of Kernel Smut of Rice.</title>
        <authorList>
            <person name="Khanal S."/>
            <person name="Antony Babu S."/>
            <person name="Zhou X.G."/>
        </authorList>
    </citation>
    <scope>NUCLEOTIDE SEQUENCE</scope>
    <source>
        <strain evidence="5">TX6</strain>
    </source>
</reference>
<evidence type="ECO:0000256" key="2">
    <source>
        <dbReference type="PROSITE-ProRule" id="PRU00176"/>
    </source>
</evidence>
<feature type="region of interest" description="Disordered" evidence="3">
    <location>
        <begin position="444"/>
        <end position="471"/>
    </location>
</feature>
<dbReference type="SUPFAM" id="SSF54928">
    <property type="entry name" value="RNA-binding domain, RBD"/>
    <property type="match status" value="2"/>
</dbReference>
<dbReference type="EMBL" id="JAPDMZ010000229">
    <property type="protein sequence ID" value="KAK0545480.1"/>
    <property type="molecule type" value="Genomic_DNA"/>
</dbReference>
<feature type="compositionally biased region" description="Polar residues" evidence="3">
    <location>
        <begin position="857"/>
        <end position="872"/>
    </location>
</feature>
<keyword evidence="1 2" id="KW-0694">RNA-binding</keyword>